<dbReference type="CDD" id="cd06267">
    <property type="entry name" value="PBP1_LacI_sugar_binding-like"/>
    <property type="match status" value="1"/>
</dbReference>
<dbReference type="GO" id="GO:0003677">
    <property type="term" value="F:DNA binding"/>
    <property type="evidence" value="ECO:0007669"/>
    <property type="project" value="UniProtKB-KW"/>
</dbReference>
<organism evidence="5 6">
    <name type="scientific">Paenibacillus shunpengii</name>
    <dbReference type="NCBI Taxonomy" id="2054424"/>
    <lineage>
        <taxon>Bacteria</taxon>
        <taxon>Bacillati</taxon>
        <taxon>Bacillota</taxon>
        <taxon>Bacilli</taxon>
        <taxon>Bacillales</taxon>
        <taxon>Paenibacillaceae</taxon>
        <taxon>Paenibacillus</taxon>
    </lineage>
</organism>
<gene>
    <name evidence="5" type="ORF">ACFSVM_12855</name>
</gene>
<keyword evidence="1" id="KW-0805">Transcription regulation</keyword>
<keyword evidence="6" id="KW-1185">Reference proteome</keyword>
<name>A0ABW5SRV3_9BACL</name>
<keyword evidence="3" id="KW-0804">Transcription</keyword>
<dbReference type="InterPro" id="IPR028082">
    <property type="entry name" value="Peripla_BP_I"/>
</dbReference>
<evidence type="ECO:0000256" key="2">
    <source>
        <dbReference type="ARBA" id="ARBA00023125"/>
    </source>
</evidence>
<dbReference type="RefSeq" id="WP_256209674.1">
    <property type="nucleotide sequence ID" value="NZ_JBHUMJ010000002.1"/>
</dbReference>
<evidence type="ECO:0000313" key="6">
    <source>
        <dbReference type="Proteomes" id="UP001597540"/>
    </source>
</evidence>
<protein>
    <submittedName>
        <fullName evidence="5">LacI family DNA-binding transcriptional regulator</fullName>
    </submittedName>
</protein>
<dbReference type="CDD" id="cd01392">
    <property type="entry name" value="HTH_LacI"/>
    <property type="match status" value="1"/>
</dbReference>
<feature type="domain" description="HTH lacI-type" evidence="4">
    <location>
        <begin position="16"/>
        <end position="70"/>
    </location>
</feature>
<dbReference type="SMART" id="SM00354">
    <property type="entry name" value="HTH_LACI"/>
    <property type="match status" value="1"/>
</dbReference>
<dbReference type="Gene3D" id="1.10.260.40">
    <property type="entry name" value="lambda repressor-like DNA-binding domains"/>
    <property type="match status" value="1"/>
</dbReference>
<evidence type="ECO:0000259" key="4">
    <source>
        <dbReference type="PROSITE" id="PS50932"/>
    </source>
</evidence>
<dbReference type="Pfam" id="PF13377">
    <property type="entry name" value="Peripla_BP_3"/>
    <property type="match status" value="1"/>
</dbReference>
<comment type="caution">
    <text evidence="5">The sequence shown here is derived from an EMBL/GenBank/DDBJ whole genome shotgun (WGS) entry which is preliminary data.</text>
</comment>
<proteinExistence type="predicted"/>
<keyword evidence="2 5" id="KW-0238">DNA-binding</keyword>
<evidence type="ECO:0000313" key="5">
    <source>
        <dbReference type="EMBL" id="MFD2701360.1"/>
    </source>
</evidence>
<dbReference type="Pfam" id="PF00356">
    <property type="entry name" value="LacI"/>
    <property type="match status" value="1"/>
</dbReference>
<reference evidence="6" key="1">
    <citation type="journal article" date="2019" name="Int. J. Syst. Evol. Microbiol.">
        <title>The Global Catalogue of Microorganisms (GCM) 10K type strain sequencing project: providing services to taxonomists for standard genome sequencing and annotation.</title>
        <authorList>
            <consortium name="The Broad Institute Genomics Platform"/>
            <consortium name="The Broad Institute Genome Sequencing Center for Infectious Disease"/>
            <person name="Wu L."/>
            <person name="Ma J."/>
        </authorList>
    </citation>
    <scope>NUCLEOTIDE SEQUENCE [LARGE SCALE GENOMIC DNA]</scope>
    <source>
        <strain evidence="6">KCTC 33849</strain>
    </source>
</reference>
<evidence type="ECO:0000256" key="3">
    <source>
        <dbReference type="ARBA" id="ARBA00023163"/>
    </source>
</evidence>
<dbReference type="InterPro" id="IPR000843">
    <property type="entry name" value="HTH_LacI"/>
</dbReference>
<dbReference type="PROSITE" id="PS50932">
    <property type="entry name" value="HTH_LACI_2"/>
    <property type="match status" value="1"/>
</dbReference>
<dbReference type="SUPFAM" id="SSF47413">
    <property type="entry name" value="lambda repressor-like DNA-binding domains"/>
    <property type="match status" value="1"/>
</dbReference>
<evidence type="ECO:0000256" key="1">
    <source>
        <dbReference type="ARBA" id="ARBA00023015"/>
    </source>
</evidence>
<dbReference type="PANTHER" id="PTHR30146">
    <property type="entry name" value="LACI-RELATED TRANSCRIPTIONAL REPRESSOR"/>
    <property type="match status" value="1"/>
</dbReference>
<dbReference type="InterPro" id="IPR010982">
    <property type="entry name" value="Lambda_DNA-bd_dom_sf"/>
</dbReference>
<dbReference type="Proteomes" id="UP001597540">
    <property type="component" value="Unassembled WGS sequence"/>
</dbReference>
<accession>A0ABW5SRV3</accession>
<sequence length="357" mass="40074">MYARTLDKEMSGSIIATRREVADLAGVSEATVSRVLNGVGPIKEETRIRVLDAANQLGYVPSNLARSFARRKSGNIGVVLPYIPKARLFSSYYFSEILSGMGNTVREQGYDLLVLFRSGEETPEYESFFRMQKVDALVVLGAKDEPGEREALRKLRESGHPFIVVNQHFDGENFPEVDVDHEEGSRMAVEHLIDQGHRRIAFLNGPLTYSNSLDRFKGYEKALQQRGLERDDRLLFEGNFGRRSGYAIGDEIAKRIEEVDAVFVANDRMAVGLLQRLRELLPDQHRFPAIVGYDDSDSADICVPPLSSVRVPFYEMGELAARLMLTACEGPSNGSEVLKEHPRYLLQAELIVRDSSK</sequence>
<dbReference type="InterPro" id="IPR046335">
    <property type="entry name" value="LacI/GalR-like_sensor"/>
</dbReference>
<dbReference type="EMBL" id="JBHUMJ010000002">
    <property type="protein sequence ID" value="MFD2701360.1"/>
    <property type="molecule type" value="Genomic_DNA"/>
</dbReference>
<dbReference type="Gene3D" id="3.40.50.2300">
    <property type="match status" value="2"/>
</dbReference>
<dbReference type="PANTHER" id="PTHR30146:SF109">
    <property type="entry name" value="HTH-TYPE TRANSCRIPTIONAL REGULATOR GALS"/>
    <property type="match status" value="1"/>
</dbReference>
<dbReference type="SUPFAM" id="SSF53822">
    <property type="entry name" value="Periplasmic binding protein-like I"/>
    <property type="match status" value="1"/>
</dbReference>